<evidence type="ECO:0000313" key="8">
    <source>
        <dbReference type="Proteomes" id="UP000805841"/>
    </source>
</evidence>
<evidence type="ECO:0000256" key="5">
    <source>
        <dbReference type="ARBA" id="ARBA00023136"/>
    </source>
</evidence>
<dbReference type="PANTHER" id="PTHR43701:SF2">
    <property type="entry name" value="MEMBRANE TRANSPORTER PROTEIN YJNA-RELATED"/>
    <property type="match status" value="1"/>
</dbReference>
<feature type="transmembrane region" description="Helical" evidence="6">
    <location>
        <begin position="39"/>
        <end position="72"/>
    </location>
</feature>
<feature type="transmembrane region" description="Helical" evidence="6">
    <location>
        <begin position="264"/>
        <end position="282"/>
    </location>
</feature>
<keyword evidence="5 6" id="KW-0472">Membrane</keyword>
<evidence type="ECO:0000256" key="1">
    <source>
        <dbReference type="ARBA" id="ARBA00004141"/>
    </source>
</evidence>
<comment type="caution">
    <text evidence="7">The sequence shown here is derived from an EMBL/GenBank/DDBJ whole genome shotgun (WGS) entry which is preliminary data.</text>
</comment>
<dbReference type="Pfam" id="PF01925">
    <property type="entry name" value="TauE"/>
    <property type="match status" value="1"/>
</dbReference>
<keyword evidence="4 6" id="KW-1133">Transmembrane helix</keyword>
<dbReference type="EMBL" id="JAAOCA010000005">
    <property type="protein sequence ID" value="MBD1598193.1"/>
    <property type="molecule type" value="Genomic_DNA"/>
</dbReference>
<keyword evidence="3 6" id="KW-0812">Transmembrane</keyword>
<evidence type="ECO:0000256" key="4">
    <source>
        <dbReference type="ARBA" id="ARBA00022989"/>
    </source>
</evidence>
<comment type="subcellular location">
    <subcellularLocation>
        <location evidence="6">Cell membrane</location>
        <topology evidence="6">Multi-pass membrane protein</topology>
    </subcellularLocation>
    <subcellularLocation>
        <location evidence="1">Membrane</location>
        <topology evidence="1">Multi-pass membrane protein</topology>
    </subcellularLocation>
</comment>
<feature type="transmembrane region" description="Helical" evidence="6">
    <location>
        <begin position="240"/>
        <end position="258"/>
    </location>
</feature>
<proteinExistence type="inferred from homology"/>
<dbReference type="InterPro" id="IPR051598">
    <property type="entry name" value="TSUP/Inactive_protease-like"/>
</dbReference>
<feature type="transmembrane region" description="Helical" evidence="6">
    <location>
        <begin position="207"/>
        <end position="228"/>
    </location>
</feature>
<organism evidence="7 8">
    <name type="scientific">Pseudomonas typographi</name>
    <dbReference type="NCBI Taxonomy" id="2715964"/>
    <lineage>
        <taxon>Bacteria</taxon>
        <taxon>Pseudomonadati</taxon>
        <taxon>Pseudomonadota</taxon>
        <taxon>Gammaproteobacteria</taxon>
        <taxon>Pseudomonadales</taxon>
        <taxon>Pseudomonadaceae</taxon>
        <taxon>Pseudomonas</taxon>
    </lineage>
</organism>
<protein>
    <recommendedName>
        <fullName evidence="6">Probable membrane transporter protein</fullName>
    </recommendedName>
</protein>
<dbReference type="InterPro" id="IPR002781">
    <property type="entry name" value="TM_pro_TauE-like"/>
</dbReference>
<sequence length="284" mass="29682">MYAHRSLENSIGAALQKFAKCCFALRCSAVQIEGVCVDILLYLALGVAMGTLGGLFGIGGGLIAIPVLGLWFGLDQQLAQGTALVMVVPNVVLALWRYHQRNRIEPRHALALGAAGLVCAWVGSLVAVGLDATAMRWGFIVFLIVLAAFNAWRTFTAGAPPTATLRQPWPRLAALGGVSGALGGFFGVGGAVVATPVLTGAFGTTQVVAQGLSLALALPSTGITLVTYALHGHVLWRMGVPMAIGGLASISWSVRLAYALPERTLRRAFCLFLVLCAVLLAFKA</sequence>
<name>A0ABR7YYE9_9PSED</name>
<feature type="transmembrane region" description="Helical" evidence="6">
    <location>
        <begin position="134"/>
        <end position="152"/>
    </location>
</feature>
<keyword evidence="6" id="KW-1003">Cell membrane</keyword>
<accession>A0ABR7YYE9</accession>
<evidence type="ECO:0000256" key="6">
    <source>
        <dbReference type="RuleBase" id="RU363041"/>
    </source>
</evidence>
<dbReference type="Proteomes" id="UP000805841">
    <property type="component" value="Unassembled WGS sequence"/>
</dbReference>
<evidence type="ECO:0000313" key="7">
    <source>
        <dbReference type="EMBL" id="MBD1598193.1"/>
    </source>
</evidence>
<dbReference type="PANTHER" id="PTHR43701">
    <property type="entry name" value="MEMBRANE TRANSPORTER PROTEIN MJ0441-RELATED"/>
    <property type="match status" value="1"/>
</dbReference>
<reference evidence="7 8" key="1">
    <citation type="journal article" date="2020" name="Insects">
        <title>Bacteria Belonging to Pseudomonas typographi sp. nov. from the Bark Beetle Ips typographus Have Genomic Potential to Aid in the Host Ecology.</title>
        <authorList>
            <person name="Peral-Aranega E."/>
            <person name="Saati-Santamaria Z."/>
            <person name="Kolarik M."/>
            <person name="Rivas R."/>
            <person name="Garcia-Fraile P."/>
        </authorList>
    </citation>
    <scope>NUCLEOTIDE SEQUENCE [LARGE SCALE GENOMIC DNA]</scope>
    <source>
        <strain evidence="7 8">CA3A</strain>
    </source>
</reference>
<feature type="transmembrane region" description="Helical" evidence="6">
    <location>
        <begin position="108"/>
        <end position="128"/>
    </location>
</feature>
<keyword evidence="8" id="KW-1185">Reference proteome</keyword>
<evidence type="ECO:0000256" key="2">
    <source>
        <dbReference type="ARBA" id="ARBA00009142"/>
    </source>
</evidence>
<feature type="transmembrane region" description="Helical" evidence="6">
    <location>
        <begin position="78"/>
        <end position="96"/>
    </location>
</feature>
<comment type="similarity">
    <text evidence="2 6">Belongs to the 4-toluene sulfonate uptake permease (TSUP) (TC 2.A.102) family.</text>
</comment>
<gene>
    <name evidence="7" type="ORF">HAQ05_05680</name>
</gene>
<feature type="transmembrane region" description="Helical" evidence="6">
    <location>
        <begin position="172"/>
        <end position="195"/>
    </location>
</feature>
<evidence type="ECO:0000256" key="3">
    <source>
        <dbReference type="ARBA" id="ARBA00022692"/>
    </source>
</evidence>